<accession>A0A1I7BIS5</accession>
<protein>
    <submittedName>
        <fullName evidence="1">Uncharacterized protein</fullName>
    </submittedName>
</protein>
<evidence type="ECO:0000313" key="2">
    <source>
        <dbReference type="Proteomes" id="UP000183371"/>
    </source>
</evidence>
<sequence length="57" mass="6084">MAFCRPLGIRRELLVCTVNAAADHARAVEINIGTSAIQLIPLATHALATLPTQSYPL</sequence>
<reference evidence="2" key="1">
    <citation type="submission" date="2016-10" db="EMBL/GenBank/DDBJ databases">
        <authorList>
            <person name="Varghese N."/>
            <person name="Submissions S."/>
        </authorList>
    </citation>
    <scope>NUCLEOTIDE SEQUENCE [LARGE SCALE GENOMIC DNA]</scope>
    <source>
        <strain evidence="2">DSM 17465</strain>
    </source>
</reference>
<dbReference type="EMBL" id="FPBD01000004">
    <property type="protein sequence ID" value="SFT87089.1"/>
    <property type="molecule type" value="Genomic_DNA"/>
</dbReference>
<gene>
    <name evidence="1" type="ORF">SAMN05444141_1041</name>
</gene>
<dbReference type="AlphaFoldDB" id="A0A1I7BIS5"/>
<evidence type="ECO:0000313" key="1">
    <source>
        <dbReference type="EMBL" id="SFT87089.1"/>
    </source>
</evidence>
<dbReference type="Proteomes" id="UP000183371">
    <property type="component" value="Unassembled WGS sequence"/>
</dbReference>
<organism evidence="1 2">
    <name type="scientific">Pseudovibrio denitrificans</name>
    <dbReference type="NCBI Taxonomy" id="258256"/>
    <lineage>
        <taxon>Bacteria</taxon>
        <taxon>Pseudomonadati</taxon>
        <taxon>Pseudomonadota</taxon>
        <taxon>Alphaproteobacteria</taxon>
        <taxon>Hyphomicrobiales</taxon>
        <taxon>Stappiaceae</taxon>
        <taxon>Pseudovibrio</taxon>
    </lineage>
</organism>
<proteinExistence type="predicted"/>
<name>A0A1I7BIS5_9HYPH</name>
<keyword evidence="2" id="KW-1185">Reference proteome</keyword>